<dbReference type="GO" id="GO:0004519">
    <property type="term" value="F:endonuclease activity"/>
    <property type="evidence" value="ECO:0007669"/>
    <property type="project" value="InterPro"/>
</dbReference>
<accession>A0A4Q6XUX9</accession>
<organism evidence="2 3">
    <name type="scientific">Sphingobacterium corticibacterium</name>
    <dbReference type="NCBI Taxonomy" id="2484746"/>
    <lineage>
        <taxon>Bacteria</taxon>
        <taxon>Pseudomonadati</taxon>
        <taxon>Bacteroidota</taxon>
        <taxon>Sphingobacteriia</taxon>
        <taxon>Sphingobacteriales</taxon>
        <taxon>Sphingobacteriaceae</taxon>
        <taxon>Sphingobacterium</taxon>
    </lineage>
</organism>
<gene>
    <name evidence="2" type="ORF">EWE74_01060</name>
</gene>
<reference evidence="2 3" key="1">
    <citation type="submission" date="2019-02" db="EMBL/GenBank/DDBJ databases">
        <authorList>
            <person name="Li Y."/>
        </authorList>
    </citation>
    <scope>NUCLEOTIDE SEQUENCE [LARGE SCALE GENOMIC DNA]</scope>
    <source>
        <strain evidence="2 3">30C10-4-7</strain>
    </source>
</reference>
<dbReference type="GO" id="GO:0008270">
    <property type="term" value="F:zinc ion binding"/>
    <property type="evidence" value="ECO:0007669"/>
    <property type="project" value="InterPro"/>
</dbReference>
<name>A0A4Q6XUX9_9SPHI</name>
<dbReference type="EMBL" id="SGIT01000001">
    <property type="protein sequence ID" value="RZF61462.1"/>
    <property type="molecule type" value="Genomic_DNA"/>
</dbReference>
<dbReference type="RefSeq" id="WP_130139692.1">
    <property type="nucleotide sequence ID" value="NZ_SGIT01000001.1"/>
</dbReference>
<evidence type="ECO:0000313" key="2">
    <source>
        <dbReference type="EMBL" id="RZF61462.1"/>
    </source>
</evidence>
<dbReference type="Gene3D" id="1.10.30.50">
    <property type="match status" value="1"/>
</dbReference>
<proteinExistence type="predicted"/>
<evidence type="ECO:0000313" key="3">
    <source>
        <dbReference type="Proteomes" id="UP000292855"/>
    </source>
</evidence>
<dbReference type="Proteomes" id="UP000292855">
    <property type="component" value="Unassembled WGS sequence"/>
</dbReference>
<sequence>MRQIPYSSFETIVEKLKKTDDFTDFLKKVQNRIDEFVTKPEFKYGGKLAKNKKVVKVYKIGKSPAKDIEYNIILKKISNVSDLMFMNPSTFKKILEKTKELNENNPIDKAFSDKIQSLLMYTELRSGDMKLLHSFYKELGIKSCVYCNAQHTVLLDDDKRTMRLQADHHIPKSKFPMFSITLANLIPVCNNCNHLKSTHDLKYNLYYDDINGKHHDLGFSLTEESIALYCANRNSENSEKYLELNFKDYYEDDTSKSSKLNEVLKINKIYENHKDLAADLINKKIVYKDSYLSSLGKEFGTLFKRNDGSINKHLFNQMLYGHTLEESDINKKVFSKLTIDIKNQLDKLDVDKYLNSDGS</sequence>
<dbReference type="Pfam" id="PF01844">
    <property type="entry name" value="HNH"/>
    <property type="match status" value="1"/>
</dbReference>
<feature type="domain" description="HNH" evidence="1">
    <location>
        <begin position="144"/>
        <end position="197"/>
    </location>
</feature>
<keyword evidence="3" id="KW-1185">Reference proteome</keyword>
<dbReference type="AlphaFoldDB" id="A0A4Q6XUX9"/>
<dbReference type="GO" id="GO:0003676">
    <property type="term" value="F:nucleic acid binding"/>
    <property type="evidence" value="ECO:0007669"/>
    <property type="project" value="InterPro"/>
</dbReference>
<dbReference type="OrthoDB" id="9816185at2"/>
<evidence type="ECO:0000259" key="1">
    <source>
        <dbReference type="Pfam" id="PF01844"/>
    </source>
</evidence>
<comment type="caution">
    <text evidence="2">The sequence shown here is derived from an EMBL/GenBank/DDBJ whole genome shotgun (WGS) entry which is preliminary data.</text>
</comment>
<protein>
    <recommendedName>
        <fullName evidence="1">HNH domain-containing protein</fullName>
    </recommendedName>
</protein>
<dbReference type="InterPro" id="IPR002711">
    <property type="entry name" value="HNH"/>
</dbReference>